<keyword evidence="5" id="KW-0812">Transmembrane</keyword>
<dbReference type="InterPro" id="IPR053254">
    <property type="entry name" value="Arf-like_GTPase"/>
</dbReference>
<organism evidence="6 7">
    <name type="scientific">Clupea harengus</name>
    <name type="common">Atlantic herring</name>
    <dbReference type="NCBI Taxonomy" id="7950"/>
    <lineage>
        <taxon>Eukaryota</taxon>
        <taxon>Metazoa</taxon>
        <taxon>Chordata</taxon>
        <taxon>Craniata</taxon>
        <taxon>Vertebrata</taxon>
        <taxon>Euteleostomi</taxon>
        <taxon>Actinopterygii</taxon>
        <taxon>Neopterygii</taxon>
        <taxon>Teleostei</taxon>
        <taxon>Clupei</taxon>
        <taxon>Clupeiformes</taxon>
        <taxon>Clupeoidei</taxon>
        <taxon>Clupeidae</taxon>
        <taxon>Clupea</taxon>
    </lineage>
</organism>
<dbReference type="SMART" id="SM00178">
    <property type="entry name" value="SAR"/>
    <property type="match status" value="1"/>
</dbReference>
<evidence type="ECO:0000256" key="5">
    <source>
        <dbReference type="SAM" id="Phobius"/>
    </source>
</evidence>
<proteinExistence type="predicted"/>
<dbReference type="PRINTS" id="PR00328">
    <property type="entry name" value="SAR1GTPBP"/>
</dbReference>
<dbReference type="OrthoDB" id="25466at2759"/>
<accession>A0A6P3W3Z8</accession>
<evidence type="ECO:0000313" key="6">
    <source>
        <dbReference type="Proteomes" id="UP000515152"/>
    </source>
</evidence>
<dbReference type="Pfam" id="PF00025">
    <property type="entry name" value="Arf"/>
    <property type="match status" value="1"/>
</dbReference>
<evidence type="ECO:0000256" key="2">
    <source>
        <dbReference type="ARBA" id="ARBA00023134"/>
    </source>
</evidence>
<reference evidence="7" key="1">
    <citation type="submission" date="2025-08" db="UniProtKB">
        <authorList>
            <consortium name="RefSeq"/>
        </authorList>
    </citation>
    <scope>IDENTIFICATION</scope>
</reference>
<dbReference type="RefSeq" id="XP_012689364.2">
    <property type="nucleotide sequence ID" value="XM_012833910.3"/>
</dbReference>
<protein>
    <submittedName>
        <fullName evidence="7">ADP-ribosylation factor-like protein 9 isoform X1</fullName>
    </submittedName>
</protein>
<dbReference type="SMART" id="SM00177">
    <property type="entry name" value="ARF"/>
    <property type="match status" value="1"/>
</dbReference>
<dbReference type="GO" id="GO:0003924">
    <property type="term" value="F:GTPase activity"/>
    <property type="evidence" value="ECO:0007669"/>
    <property type="project" value="InterPro"/>
</dbReference>
<keyword evidence="5" id="KW-0472">Membrane</keyword>
<feature type="binding site" evidence="3">
    <location>
        <begin position="81"/>
        <end position="88"/>
    </location>
    <ligand>
        <name>GTP</name>
        <dbReference type="ChEBI" id="CHEBI:37565"/>
    </ligand>
</feature>
<keyword evidence="6" id="KW-1185">Reference proteome</keyword>
<feature type="transmembrane region" description="Helical" evidence="5">
    <location>
        <begin position="6"/>
        <end position="28"/>
    </location>
</feature>
<gene>
    <name evidence="7" type="primary">arl9</name>
</gene>
<dbReference type="InterPro" id="IPR006689">
    <property type="entry name" value="Small_GTPase_ARF/SAR"/>
</dbReference>
<feature type="binding site" evidence="4">
    <location>
        <position position="106"/>
    </location>
    <ligand>
        <name>Mg(2+)</name>
        <dbReference type="ChEBI" id="CHEBI:18420"/>
    </ligand>
</feature>
<dbReference type="Proteomes" id="UP000515152">
    <property type="component" value="Chromosome 20"/>
</dbReference>
<keyword evidence="5" id="KW-1133">Transmembrane helix</keyword>
<evidence type="ECO:0000256" key="1">
    <source>
        <dbReference type="ARBA" id="ARBA00022741"/>
    </source>
</evidence>
<dbReference type="SUPFAM" id="SSF52540">
    <property type="entry name" value="P-loop containing nucleoside triphosphate hydrolases"/>
    <property type="match status" value="1"/>
</dbReference>
<dbReference type="AlphaFoldDB" id="A0A6P3W3Z8"/>
<evidence type="ECO:0000256" key="3">
    <source>
        <dbReference type="PIRSR" id="PIRSR606689-1"/>
    </source>
</evidence>
<feature type="binding site" evidence="4">
    <location>
        <position position="88"/>
    </location>
    <ligand>
        <name>Mg(2+)</name>
        <dbReference type="ChEBI" id="CHEBI:18420"/>
    </ligand>
</feature>
<sequence length="242" mass="26174">MAGLREVGMVGAALALTGGLVYIIWNLLSTGKKKPDKKDESLLKQEKIQDVKTDITAQAPVQAPVLSEPAKPKGTWVLVLGLEGAGKTSVLHCFATGSLEQDVTPTEGFNAVSINKEDLQIEFLEIGGTENLRAYWKMYLSKALVVIYVVDSTDKARFPLAKEHLHKLLSTNPLLPLMVLANKQDLAGACSITDLHEALDLAAVGEERKLFLIGTSVRKGEELSSGVQDARDLVIQMLAPDD</sequence>
<dbReference type="PROSITE" id="PS51417">
    <property type="entry name" value="ARF"/>
    <property type="match status" value="1"/>
</dbReference>
<name>A0A6P3W3Z8_CLUHA</name>
<dbReference type="PANTHER" id="PTHR46724">
    <property type="entry name" value="ADP-RIBOSYLATION FACTOR-LIKE PROTEIN 9-RELATED"/>
    <property type="match status" value="1"/>
</dbReference>
<keyword evidence="1 3" id="KW-0547">Nucleotide-binding</keyword>
<keyword evidence="4" id="KW-0479">Metal-binding</keyword>
<keyword evidence="2 3" id="KW-0342">GTP-binding</keyword>
<dbReference type="KEGG" id="char:105905859"/>
<keyword evidence="4" id="KW-0460">Magnesium</keyword>
<evidence type="ECO:0000313" key="7">
    <source>
        <dbReference type="RefSeq" id="XP_012689364.2"/>
    </source>
</evidence>
<feature type="binding site" evidence="3">
    <location>
        <position position="128"/>
    </location>
    <ligand>
        <name>GTP</name>
        <dbReference type="ChEBI" id="CHEBI:37565"/>
    </ligand>
</feature>
<dbReference type="InterPro" id="IPR027417">
    <property type="entry name" value="P-loop_NTPase"/>
</dbReference>
<dbReference type="GeneID" id="105905859"/>
<dbReference type="GO" id="GO:0005525">
    <property type="term" value="F:GTP binding"/>
    <property type="evidence" value="ECO:0007669"/>
    <property type="project" value="UniProtKB-KW"/>
</dbReference>
<dbReference type="Gene3D" id="3.40.50.300">
    <property type="entry name" value="P-loop containing nucleotide triphosphate hydrolases"/>
    <property type="match status" value="1"/>
</dbReference>
<dbReference type="PANTHER" id="PTHR46724:SF2">
    <property type="entry name" value="ADP-RIBOSYLATION FACTOR-LIKE PROTEIN 9"/>
    <property type="match status" value="1"/>
</dbReference>
<feature type="binding site" evidence="3">
    <location>
        <begin position="182"/>
        <end position="185"/>
    </location>
    <ligand>
        <name>GTP</name>
        <dbReference type="ChEBI" id="CHEBI:37565"/>
    </ligand>
</feature>
<dbReference type="GO" id="GO:0046872">
    <property type="term" value="F:metal ion binding"/>
    <property type="evidence" value="ECO:0007669"/>
    <property type="project" value="UniProtKB-KW"/>
</dbReference>
<evidence type="ECO:0000256" key="4">
    <source>
        <dbReference type="PIRSR" id="PIRSR606689-2"/>
    </source>
</evidence>
<dbReference type="CTD" id="132946"/>